<evidence type="ECO:0000313" key="1">
    <source>
        <dbReference type="EMBL" id="KAJ8624296.1"/>
    </source>
</evidence>
<proteinExistence type="predicted"/>
<evidence type="ECO:0000313" key="2">
    <source>
        <dbReference type="Proteomes" id="UP001234297"/>
    </source>
</evidence>
<organism evidence="1 2">
    <name type="scientific">Persea americana</name>
    <name type="common">Avocado</name>
    <dbReference type="NCBI Taxonomy" id="3435"/>
    <lineage>
        <taxon>Eukaryota</taxon>
        <taxon>Viridiplantae</taxon>
        <taxon>Streptophyta</taxon>
        <taxon>Embryophyta</taxon>
        <taxon>Tracheophyta</taxon>
        <taxon>Spermatophyta</taxon>
        <taxon>Magnoliopsida</taxon>
        <taxon>Magnoliidae</taxon>
        <taxon>Laurales</taxon>
        <taxon>Lauraceae</taxon>
        <taxon>Persea</taxon>
    </lineage>
</organism>
<dbReference type="EMBL" id="CM056819">
    <property type="protein sequence ID" value="KAJ8624296.1"/>
    <property type="molecule type" value="Genomic_DNA"/>
</dbReference>
<sequence>MKILGLPSTIGVKQSHASAAKMKGRAKPGDLAVQKKLRRLLLHVLLQAFDSGAQQDETRGSYLLLGATVLTGYSWTPFVYYLPCLRFQTDIGFSDLQLSAGSRISCRHLTNA</sequence>
<reference evidence="1 2" key="1">
    <citation type="journal article" date="2022" name="Hortic Res">
        <title>A haplotype resolved chromosomal level avocado genome allows analysis of novel avocado genes.</title>
        <authorList>
            <person name="Nath O."/>
            <person name="Fletcher S.J."/>
            <person name="Hayward A."/>
            <person name="Shaw L.M."/>
            <person name="Masouleh A.K."/>
            <person name="Furtado A."/>
            <person name="Henry R.J."/>
            <person name="Mitter N."/>
        </authorList>
    </citation>
    <scope>NUCLEOTIDE SEQUENCE [LARGE SCALE GENOMIC DNA]</scope>
    <source>
        <strain evidence="2">cv. Hass</strain>
    </source>
</reference>
<dbReference type="Proteomes" id="UP001234297">
    <property type="component" value="Chromosome 11"/>
</dbReference>
<name>A0ACC2KSU6_PERAE</name>
<comment type="caution">
    <text evidence="1">The sequence shown here is derived from an EMBL/GenBank/DDBJ whole genome shotgun (WGS) entry which is preliminary data.</text>
</comment>
<keyword evidence="2" id="KW-1185">Reference proteome</keyword>
<accession>A0ACC2KSU6</accession>
<protein>
    <submittedName>
        <fullName evidence="1">Uncharacterized protein</fullName>
    </submittedName>
</protein>
<gene>
    <name evidence="1" type="ORF">MRB53_032826</name>
</gene>